<sequence length="235" mass="25005">MHASNLLKAVLKPRTLSTTAGKKQSLVNTPQNDGSCTKGNLMSSSDHSSLPSAASVIARQSSLRHSSSPPPVKMTCLCSPTSHPGSFRCRLHRTDKQSPGATSSSSSEASTTSCITAPAADSSYQAAMMRAASTGMHNPAGSHRPSPLAKSPPGRPSRLNRMVANVQSEEDSSVAPAINDSCVQISSTFANNGRCFMRPSASMADNPREIYSEYCQSTSKKAMDVFDRNMTRMYL</sequence>
<evidence type="ECO:0000256" key="1">
    <source>
        <dbReference type="SAM" id="MobiDB-lite"/>
    </source>
</evidence>
<keyword evidence="3" id="KW-1185">Reference proteome</keyword>
<evidence type="ECO:0000313" key="2">
    <source>
        <dbReference type="EMBL" id="CAK9236872.1"/>
    </source>
</evidence>
<feature type="compositionally biased region" description="Polar residues" evidence="1">
    <location>
        <begin position="58"/>
        <end position="67"/>
    </location>
</feature>
<feature type="compositionally biased region" description="Polar residues" evidence="1">
    <location>
        <begin position="18"/>
        <end position="42"/>
    </location>
</feature>
<feature type="region of interest" description="Disordered" evidence="1">
    <location>
        <begin position="89"/>
        <end position="114"/>
    </location>
</feature>
<reference evidence="2" key="1">
    <citation type="submission" date="2024-02" db="EMBL/GenBank/DDBJ databases">
        <authorList>
            <consortium name="ELIXIR-Norway"/>
            <consortium name="Elixir Norway"/>
        </authorList>
    </citation>
    <scope>NUCLEOTIDE SEQUENCE</scope>
</reference>
<organism evidence="2 3">
    <name type="scientific">Sphagnum troendelagicum</name>
    <dbReference type="NCBI Taxonomy" id="128251"/>
    <lineage>
        <taxon>Eukaryota</taxon>
        <taxon>Viridiplantae</taxon>
        <taxon>Streptophyta</taxon>
        <taxon>Embryophyta</taxon>
        <taxon>Bryophyta</taxon>
        <taxon>Sphagnophytina</taxon>
        <taxon>Sphagnopsida</taxon>
        <taxon>Sphagnales</taxon>
        <taxon>Sphagnaceae</taxon>
        <taxon>Sphagnum</taxon>
    </lineage>
</organism>
<feature type="region of interest" description="Disordered" evidence="1">
    <location>
        <begin position="18"/>
        <end position="71"/>
    </location>
</feature>
<feature type="compositionally biased region" description="Low complexity" evidence="1">
    <location>
        <begin position="101"/>
        <end position="113"/>
    </location>
</feature>
<protein>
    <submittedName>
        <fullName evidence="2">Uncharacterized protein</fullName>
    </submittedName>
</protein>
<name>A0ABP0V347_9BRYO</name>
<dbReference type="Proteomes" id="UP001497512">
    <property type="component" value="Chromosome 9"/>
</dbReference>
<dbReference type="PANTHER" id="PTHR33132">
    <property type="entry name" value="OSJNBB0118P14.9 PROTEIN"/>
    <property type="match status" value="1"/>
</dbReference>
<proteinExistence type="predicted"/>
<feature type="region of interest" description="Disordered" evidence="1">
    <location>
        <begin position="135"/>
        <end position="156"/>
    </location>
</feature>
<evidence type="ECO:0000313" key="3">
    <source>
        <dbReference type="Proteomes" id="UP001497512"/>
    </source>
</evidence>
<dbReference type="PANTHER" id="PTHR33132:SF135">
    <property type="entry name" value="OS02G0799700 PROTEIN"/>
    <property type="match status" value="1"/>
</dbReference>
<feature type="compositionally biased region" description="Low complexity" evidence="1">
    <location>
        <begin position="43"/>
        <end position="55"/>
    </location>
</feature>
<gene>
    <name evidence="2" type="ORF">CSSPTR1EN2_LOCUS23272</name>
</gene>
<dbReference type="EMBL" id="OZ019901">
    <property type="protein sequence ID" value="CAK9236872.1"/>
    <property type="molecule type" value="Genomic_DNA"/>
</dbReference>
<accession>A0ABP0V347</accession>